<dbReference type="Proteomes" id="UP000178129">
    <property type="component" value="Unassembled WGS sequence"/>
</dbReference>
<dbReference type="AlphaFoldDB" id="A0A1E1L156"/>
<reference evidence="2" key="1">
    <citation type="submission" date="2016-03" db="EMBL/GenBank/DDBJ databases">
        <authorList>
            <person name="Ploux O."/>
        </authorList>
    </citation>
    <scope>NUCLEOTIDE SEQUENCE [LARGE SCALE GENOMIC DNA]</scope>
    <source>
        <strain evidence="2">UK7</strain>
    </source>
</reference>
<accession>A0A1E1L156</accession>
<keyword evidence="2" id="KW-1185">Reference proteome</keyword>
<sequence length="117" mass="12475">MAYSCLNVCTMLRIGPNYETHAKAARKLPSLGSSIEGLVLRRPEAQSHKKGEAPAPQHLTTLSIVQLRRSSCLSSLGADCLGAPTEQQGSLSEGFDWAGIYSTAAAEACSSLQYFKS</sequence>
<comment type="caution">
    <text evidence="1">The sequence shown here is derived from an EMBL/GenBank/DDBJ whole genome shotgun (WGS) entry which is preliminary data.</text>
</comment>
<dbReference type="InParanoid" id="A0A1E1L156"/>
<evidence type="ECO:0000313" key="1">
    <source>
        <dbReference type="EMBL" id="CZT04214.1"/>
    </source>
</evidence>
<gene>
    <name evidence="1" type="ORF">RCO7_14768</name>
</gene>
<protein>
    <submittedName>
        <fullName evidence="1">Uncharacterized protein</fullName>
    </submittedName>
</protein>
<proteinExistence type="predicted"/>
<organism evidence="1 2">
    <name type="scientific">Rhynchosporium graminicola</name>
    <dbReference type="NCBI Taxonomy" id="2792576"/>
    <lineage>
        <taxon>Eukaryota</taxon>
        <taxon>Fungi</taxon>
        <taxon>Dikarya</taxon>
        <taxon>Ascomycota</taxon>
        <taxon>Pezizomycotina</taxon>
        <taxon>Leotiomycetes</taxon>
        <taxon>Helotiales</taxon>
        <taxon>Ploettnerulaceae</taxon>
        <taxon>Rhynchosporium</taxon>
    </lineage>
</organism>
<evidence type="ECO:0000313" key="2">
    <source>
        <dbReference type="Proteomes" id="UP000178129"/>
    </source>
</evidence>
<dbReference type="EMBL" id="FJUW01000031">
    <property type="protein sequence ID" value="CZT04214.1"/>
    <property type="molecule type" value="Genomic_DNA"/>
</dbReference>
<name>A0A1E1L156_9HELO</name>